<protein>
    <submittedName>
        <fullName evidence="1">Uncharacterized protein</fullName>
    </submittedName>
</protein>
<comment type="caution">
    <text evidence="1">The sequence shown here is derived from an EMBL/GenBank/DDBJ whole genome shotgun (WGS) entry which is preliminary data.</text>
</comment>
<proteinExistence type="predicted"/>
<sequence length="283" mass="32202">MGTKMFSEEISNGFPVLIIHGWSLDGKAEQHDLEPIFTKMTSRLCRIYVDLPGMGRTPADNVQNLDDIYHRLVQFIDARLGQSRFALVGSSCGGYLARAIAQKYADQVDGLLLRVPLIEPRDSKRDIDTNMKPLVEDEKLMASLPAQDKTMLGEKVLIQTPAYIKASKEKLIDVYKTAENRGDSRLLQAIRADPERYQLSWSLDDENGARFLAPTLILCGRHDDTVGYRDSIRLLSFYPRSTYAVLDRGTHNLPIDETALFEALVHDWIKRVFEWQSRAERQS</sequence>
<evidence type="ECO:0000313" key="2">
    <source>
        <dbReference type="Proteomes" id="UP001143910"/>
    </source>
</evidence>
<name>A0ACC1MUX8_9HYPO</name>
<evidence type="ECO:0000313" key="1">
    <source>
        <dbReference type="EMBL" id="KAJ2970820.1"/>
    </source>
</evidence>
<organism evidence="1 2">
    <name type="scientific">Zarea fungicola</name>
    <dbReference type="NCBI Taxonomy" id="93591"/>
    <lineage>
        <taxon>Eukaryota</taxon>
        <taxon>Fungi</taxon>
        <taxon>Dikarya</taxon>
        <taxon>Ascomycota</taxon>
        <taxon>Pezizomycotina</taxon>
        <taxon>Sordariomycetes</taxon>
        <taxon>Hypocreomycetidae</taxon>
        <taxon>Hypocreales</taxon>
        <taxon>Cordycipitaceae</taxon>
        <taxon>Zarea</taxon>
    </lineage>
</organism>
<dbReference type="EMBL" id="JANJQO010001461">
    <property type="protein sequence ID" value="KAJ2970820.1"/>
    <property type="molecule type" value="Genomic_DNA"/>
</dbReference>
<reference evidence="1" key="1">
    <citation type="submission" date="2022-08" db="EMBL/GenBank/DDBJ databases">
        <title>Genome Sequence of Lecanicillium fungicola.</title>
        <authorList>
            <person name="Buettner E."/>
        </authorList>
    </citation>
    <scope>NUCLEOTIDE SEQUENCE</scope>
    <source>
        <strain evidence="1">Babe33</strain>
    </source>
</reference>
<accession>A0ACC1MUX8</accession>
<keyword evidence="2" id="KW-1185">Reference proteome</keyword>
<dbReference type="Proteomes" id="UP001143910">
    <property type="component" value="Unassembled WGS sequence"/>
</dbReference>
<gene>
    <name evidence="1" type="ORF">NQ176_g7999</name>
</gene>